<comment type="caution">
    <text evidence="1">The sequence shown here is derived from an EMBL/GenBank/DDBJ whole genome shotgun (WGS) entry which is preliminary data.</text>
</comment>
<dbReference type="Proteomes" id="UP000305401">
    <property type="component" value="Unassembled WGS sequence"/>
</dbReference>
<reference evidence="1" key="1">
    <citation type="submission" date="2019-04" db="EMBL/GenBank/DDBJ databases">
        <title>Microbes associate with the intestines of laboratory mice.</title>
        <authorList>
            <person name="Navarre W."/>
            <person name="Wong E."/>
            <person name="Huang K.C."/>
            <person name="Tropini C."/>
            <person name="Ng K."/>
            <person name="Yu B."/>
        </authorList>
    </citation>
    <scope>NUCLEOTIDE SEQUENCE</scope>
    <source>
        <strain evidence="1">NM86_A22</strain>
    </source>
</reference>
<sequence>MTHTERDSFNRWLKGIPYEIAFWKSYYGHKSSLEQLFSWSSYGEECQLDNFDIQAYAASCPGKPRFVDLGCSLSYTFGTEFPSKPVYIERIDPLATFYNRILDKSRIDRPKIKFGMIENISTIYEPGSIDLIHIRNALDHCANPMLGIIESLACLRNGNNEGAGGGILYLHHHRNEAEGEAYRGFHQYNIDSRNGQLVLWNRDACIDVADALKGIATVQCSVTEHNHIVAVIQKTGNVPPSMHSPEASARRAAEMLEMTIKAFNSPLFALKYHMAVFTSSLAHPVMRRIPRRLVDTLKAFLAKRHHT</sequence>
<dbReference type="EMBL" id="SSTG01000085">
    <property type="protein sequence ID" value="THG48666.1"/>
    <property type="molecule type" value="Genomic_DNA"/>
</dbReference>
<protein>
    <submittedName>
        <fullName evidence="1">Uncharacterized protein</fullName>
    </submittedName>
</protein>
<organism evidence="1 2">
    <name type="scientific">Muribaculum caecicola</name>
    <dbReference type="NCBI Taxonomy" id="3038144"/>
    <lineage>
        <taxon>Bacteria</taxon>
        <taxon>Pseudomonadati</taxon>
        <taxon>Bacteroidota</taxon>
        <taxon>Bacteroidia</taxon>
        <taxon>Bacteroidales</taxon>
        <taxon>Muribaculaceae</taxon>
        <taxon>Muribaculum</taxon>
    </lineage>
</organism>
<gene>
    <name evidence="1" type="ORF">E5990_07265</name>
</gene>
<evidence type="ECO:0000313" key="1">
    <source>
        <dbReference type="EMBL" id="THG48666.1"/>
    </source>
</evidence>
<evidence type="ECO:0000313" key="2">
    <source>
        <dbReference type="Proteomes" id="UP000305401"/>
    </source>
</evidence>
<name>A0AC61S5K4_9BACT</name>
<keyword evidence="2" id="KW-1185">Reference proteome</keyword>
<proteinExistence type="predicted"/>
<accession>A0AC61S5K4</accession>